<keyword evidence="2" id="KW-1185">Reference proteome</keyword>
<reference evidence="1" key="1">
    <citation type="submission" date="2020-05" db="EMBL/GenBank/DDBJ databases">
        <title>Large-scale comparative analyses of tick genomes elucidate their genetic diversity and vector capacities.</title>
        <authorList>
            <person name="Jia N."/>
            <person name="Wang J."/>
            <person name="Shi W."/>
            <person name="Du L."/>
            <person name="Sun Y."/>
            <person name="Zhan W."/>
            <person name="Jiang J."/>
            <person name="Wang Q."/>
            <person name="Zhang B."/>
            <person name="Ji P."/>
            <person name="Sakyi L.B."/>
            <person name="Cui X."/>
            <person name="Yuan T."/>
            <person name="Jiang B."/>
            <person name="Yang W."/>
            <person name="Lam T.T.-Y."/>
            <person name="Chang Q."/>
            <person name="Ding S."/>
            <person name="Wang X."/>
            <person name="Zhu J."/>
            <person name="Ruan X."/>
            <person name="Zhao L."/>
            <person name="Wei J."/>
            <person name="Que T."/>
            <person name="Du C."/>
            <person name="Cheng J."/>
            <person name="Dai P."/>
            <person name="Han X."/>
            <person name="Huang E."/>
            <person name="Gao Y."/>
            <person name="Liu J."/>
            <person name="Shao H."/>
            <person name="Ye R."/>
            <person name="Li L."/>
            <person name="Wei W."/>
            <person name="Wang X."/>
            <person name="Wang C."/>
            <person name="Yang T."/>
            <person name="Huo Q."/>
            <person name="Li W."/>
            <person name="Guo W."/>
            <person name="Chen H."/>
            <person name="Zhou L."/>
            <person name="Ni X."/>
            <person name="Tian J."/>
            <person name="Zhou Y."/>
            <person name="Sheng Y."/>
            <person name="Liu T."/>
            <person name="Pan Y."/>
            <person name="Xia L."/>
            <person name="Li J."/>
            <person name="Zhao F."/>
            <person name="Cao W."/>
        </authorList>
    </citation>
    <scope>NUCLEOTIDE SEQUENCE</scope>
    <source>
        <strain evidence="1">Hyas-2018</strain>
    </source>
</reference>
<accession>A0ACB7RUB7</accession>
<organism evidence="1 2">
    <name type="scientific">Hyalomma asiaticum</name>
    <name type="common">Tick</name>
    <dbReference type="NCBI Taxonomy" id="266040"/>
    <lineage>
        <taxon>Eukaryota</taxon>
        <taxon>Metazoa</taxon>
        <taxon>Ecdysozoa</taxon>
        <taxon>Arthropoda</taxon>
        <taxon>Chelicerata</taxon>
        <taxon>Arachnida</taxon>
        <taxon>Acari</taxon>
        <taxon>Parasitiformes</taxon>
        <taxon>Ixodida</taxon>
        <taxon>Ixodoidea</taxon>
        <taxon>Ixodidae</taxon>
        <taxon>Hyalomminae</taxon>
        <taxon>Hyalomma</taxon>
    </lineage>
</organism>
<name>A0ACB7RUB7_HYAAI</name>
<gene>
    <name evidence="1" type="ORF">HPB50_019643</name>
</gene>
<evidence type="ECO:0000313" key="1">
    <source>
        <dbReference type="EMBL" id="KAH6926537.1"/>
    </source>
</evidence>
<evidence type="ECO:0000313" key="2">
    <source>
        <dbReference type="Proteomes" id="UP000821845"/>
    </source>
</evidence>
<dbReference type="EMBL" id="CM023487">
    <property type="protein sequence ID" value="KAH6926537.1"/>
    <property type="molecule type" value="Genomic_DNA"/>
</dbReference>
<protein>
    <submittedName>
        <fullName evidence="1">Uncharacterized protein</fullName>
    </submittedName>
</protein>
<proteinExistence type="predicted"/>
<dbReference type="Proteomes" id="UP000821845">
    <property type="component" value="Chromosome 7"/>
</dbReference>
<sequence length="460" mass="51106">MSAGYHNFGIACVQFHAGTTVPETFVRSSRLLQPSASTKSDAKQALCKSQKLMLDYGLISSTGPGTFALLPLASRALERLVNLIDTELQRVGGQKTYFPCLVPSSLFKKTGRLDKLGQELFVLKDRKDHDYCLGPTHEEAVTQLIASLKTLPHASLPLMLYQITPKFRDEARPKFGLLRGREFLMKDMYSFDKSVEEAANTYSLVCDAYVRILQQLEVPFVKVKASTGAMGGSYSHEFHFLNDIGEDRLHVCTQCQTGLSVDEVSSDLQNETCENCGGRLQEARGIEVAHAFCLGTTYSKLLNATTQHADGKNRPFEMNCFGIGVTRLLAACLEMLASEDQMRWPLSIAPFRVAIVTPKQGSHEVESLPLAEHLAQQLGSLDQMQGAVLVDDRDDWTIGKRLKYLDTLGIPYLIVAGKKTKEPVPLFELHDTLEGSTAELTHSELLYFFQCGPLARKRIY</sequence>
<comment type="caution">
    <text evidence="1">The sequence shown here is derived from an EMBL/GenBank/DDBJ whole genome shotgun (WGS) entry which is preliminary data.</text>
</comment>